<keyword evidence="2" id="KW-0732">Signal</keyword>
<feature type="signal peptide" evidence="2">
    <location>
        <begin position="1"/>
        <end position="19"/>
    </location>
</feature>
<organism evidence="3 4">
    <name type="scientific">Sphingomonas hengshuiensis</name>
    <dbReference type="NCBI Taxonomy" id="1609977"/>
    <lineage>
        <taxon>Bacteria</taxon>
        <taxon>Pseudomonadati</taxon>
        <taxon>Pseudomonadota</taxon>
        <taxon>Alphaproteobacteria</taxon>
        <taxon>Sphingomonadales</taxon>
        <taxon>Sphingomonadaceae</taxon>
        <taxon>Sphingomonas</taxon>
    </lineage>
</organism>
<dbReference type="EMBL" id="CP010836">
    <property type="protein sequence ID" value="AJP72019.1"/>
    <property type="molecule type" value="Genomic_DNA"/>
</dbReference>
<evidence type="ECO:0008006" key="5">
    <source>
        <dbReference type="Google" id="ProtNLM"/>
    </source>
</evidence>
<reference evidence="3 4" key="2">
    <citation type="submission" date="2015-02" db="EMBL/GenBank/DDBJ databases">
        <title>The complete genome of Sphingomonas hengshuiensis sp. WHSC-8 isolated from soil of Hengshui Lake.</title>
        <authorList>
            <person name="Wei S."/>
            <person name="Guo J."/>
            <person name="Su C."/>
            <person name="Wu R."/>
            <person name="Zhang Z."/>
            <person name="Liang K."/>
            <person name="Li H."/>
            <person name="Wang T."/>
            <person name="Liu H."/>
            <person name="Zhang C."/>
            <person name="Li Z."/>
            <person name="Wang Q."/>
            <person name="Meng J."/>
        </authorList>
    </citation>
    <scope>NUCLEOTIDE SEQUENCE [LARGE SCALE GENOMIC DNA]</scope>
    <source>
        <strain evidence="3 4">WHSC-8</strain>
    </source>
</reference>
<dbReference type="OrthoDB" id="7570448at2"/>
<keyword evidence="4" id="KW-1185">Reference proteome</keyword>
<evidence type="ECO:0000313" key="4">
    <source>
        <dbReference type="Proteomes" id="UP000032300"/>
    </source>
</evidence>
<evidence type="ECO:0000256" key="2">
    <source>
        <dbReference type="SAM" id="SignalP"/>
    </source>
</evidence>
<gene>
    <name evidence="3" type="ORF">TS85_09835</name>
</gene>
<sequence>MIAKMLIALAALAAVPAAAQDAPEKPSAAQQDKTTPDGPPKRVRSVLLFADEACPKTQDPDEIVVCAVAGDSPYRIPKRFRDQPKDGPTGQAWSRRMEVVEEVNRAGLPNSCSPVGSGGQTGCTRKFIQQWAQEKLDREAKARAAAEPTDDN</sequence>
<dbReference type="Proteomes" id="UP000032300">
    <property type="component" value="Chromosome"/>
</dbReference>
<name>A0A7U4J886_9SPHN</name>
<dbReference type="AlphaFoldDB" id="A0A7U4J886"/>
<proteinExistence type="predicted"/>
<protein>
    <recommendedName>
        <fullName evidence="5">Secreted protein</fullName>
    </recommendedName>
</protein>
<feature type="region of interest" description="Disordered" evidence="1">
    <location>
        <begin position="17"/>
        <end position="42"/>
    </location>
</feature>
<evidence type="ECO:0000256" key="1">
    <source>
        <dbReference type="SAM" id="MobiDB-lite"/>
    </source>
</evidence>
<accession>A0A7U4J886</accession>
<reference evidence="3 4" key="1">
    <citation type="journal article" date="2015" name="Int. J. Syst. Evol. Microbiol.">
        <title>Sphingomonas hengshuiensis sp. nov., isolated from lake wetland.</title>
        <authorList>
            <person name="Wei S."/>
            <person name="Wang T."/>
            <person name="Liu H."/>
            <person name="Zhang C."/>
            <person name="Guo J."/>
            <person name="Wang Q."/>
            <person name="Liang K."/>
            <person name="Zhang Z."/>
        </authorList>
    </citation>
    <scope>NUCLEOTIDE SEQUENCE [LARGE SCALE GENOMIC DNA]</scope>
    <source>
        <strain evidence="3 4">WHSC-8</strain>
    </source>
</reference>
<dbReference type="KEGG" id="sphi:TS85_09835"/>
<feature type="chain" id="PRO_5031120941" description="Secreted protein" evidence="2">
    <location>
        <begin position="20"/>
        <end position="152"/>
    </location>
</feature>
<dbReference type="RefSeq" id="WP_044331907.1">
    <property type="nucleotide sequence ID" value="NZ_CP010836.1"/>
</dbReference>
<evidence type="ECO:0000313" key="3">
    <source>
        <dbReference type="EMBL" id="AJP72019.1"/>
    </source>
</evidence>